<reference evidence="1" key="1">
    <citation type="submission" date="2015-12" db="EMBL/GenBank/DDBJ databases">
        <title>Update maize B73 reference genome by single molecule sequencing technologies.</title>
        <authorList>
            <consortium name="Maize Genome Sequencing Project"/>
            <person name="Ware D."/>
        </authorList>
    </citation>
    <scope>NUCLEOTIDE SEQUENCE [LARGE SCALE GENOMIC DNA]</scope>
    <source>
        <tissue evidence="1">Seedling</tissue>
    </source>
</reference>
<evidence type="ECO:0000313" key="1">
    <source>
        <dbReference type="EMBL" id="ONM55015.1"/>
    </source>
</evidence>
<dbReference type="OMA" id="HRSAPMM"/>
<dbReference type="EMBL" id="CM007650">
    <property type="protein sequence ID" value="ONM55015.1"/>
    <property type="molecule type" value="Genomic_DNA"/>
</dbReference>
<dbReference type="AlphaFoldDB" id="A0A096S2D6"/>
<name>A0A096S2D6_MAIZE</name>
<proteinExistence type="predicted"/>
<dbReference type="PaxDb" id="4577-GRMZM2G125853_P04"/>
<sequence length="150" mass="16014">MKISLCSVVWFFSLAVSPCSPARALSLSVSSSCCVCLVLYFAAVVDVGMMGALAGASSSTVWLTEESEHASARLHLYTAAPGEWIDAKAQLLLRAHFSFCQLPLLLGTCSAVCIHHRPSSPTSVHRSAPMMRRRRRPGAAVPLITSVAVL</sequence>
<organism evidence="1">
    <name type="scientific">Zea mays</name>
    <name type="common">Maize</name>
    <dbReference type="NCBI Taxonomy" id="4577"/>
    <lineage>
        <taxon>Eukaryota</taxon>
        <taxon>Viridiplantae</taxon>
        <taxon>Streptophyta</taxon>
        <taxon>Embryophyta</taxon>
        <taxon>Tracheophyta</taxon>
        <taxon>Spermatophyta</taxon>
        <taxon>Magnoliopsida</taxon>
        <taxon>Liliopsida</taxon>
        <taxon>Poales</taxon>
        <taxon>Poaceae</taxon>
        <taxon>PACMAD clade</taxon>
        <taxon>Panicoideae</taxon>
        <taxon>Andropogonodae</taxon>
        <taxon>Andropogoneae</taxon>
        <taxon>Tripsacinae</taxon>
        <taxon>Zea</taxon>
    </lineage>
</organism>
<dbReference type="InParanoid" id="A0A096S2D6"/>
<accession>A0A096S2D6</accession>
<gene>
    <name evidence="1" type="ORF">ZEAMMB73_Zm00001d020500</name>
</gene>
<protein>
    <submittedName>
        <fullName evidence="1">Uncharacterized protein</fullName>
    </submittedName>
</protein>
<dbReference type="HOGENOM" id="CLU_1743215_0_0_1"/>